<dbReference type="EC" id="1.3.5.2" evidence="13"/>
<dbReference type="HAMAP" id="MF_00225">
    <property type="entry name" value="DHO_dh_type2"/>
    <property type="match status" value="1"/>
</dbReference>
<feature type="binding site" evidence="13">
    <location>
        <begin position="59"/>
        <end position="63"/>
    </location>
    <ligand>
        <name>FMN</name>
        <dbReference type="ChEBI" id="CHEBI:58210"/>
    </ligand>
</feature>
<feature type="binding site" evidence="13">
    <location>
        <position position="294"/>
    </location>
    <ligand>
        <name>FMN</name>
        <dbReference type="ChEBI" id="CHEBI:58210"/>
    </ligand>
</feature>
<feature type="binding site" evidence="13">
    <location>
        <begin position="315"/>
        <end position="316"/>
    </location>
    <ligand>
        <name>FMN</name>
        <dbReference type="ChEBI" id="CHEBI:58210"/>
    </ligand>
</feature>
<evidence type="ECO:0000259" key="14">
    <source>
        <dbReference type="Pfam" id="PF01180"/>
    </source>
</evidence>
<feature type="binding site" evidence="13">
    <location>
        <position position="83"/>
    </location>
    <ligand>
        <name>FMN</name>
        <dbReference type="ChEBI" id="CHEBI:58210"/>
    </ligand>
</feature>
<dbReference type="PANTHER" id="PTHR48109:SF4">
    <property type="entry name" value="DIHYDROOROTATE DEHYDROGENASE (QUINONE), MITOCHONDRIAL"/>
    <property type="match status" value="1"/>
</dbReference>
<comment type="pathway">
    <text evidence="3 13">Pyrimidine metabolism; UMP biosynthesis via de novo pathway; orotate from (S)-dihydroorotate (quinone route): step 1/1.</text>
</comment>
<comment type="similarity">
    <text evidence="4 13">Belongs to the dihydroorotate dehydrogenase family. Type 2 subfamily.</text>
</comment>
<comment type="subcellular location">
    <subcellularLocation>
        <location evidence="2 13">Cell membrane</location>
        <topology evidence="2 13">Peripheral membrane protein</topology>
    </subcellularLocation>
</comment>
<feature type="binding site" evidence="13">
    <location>
        <position position="136"/>
    </location>
    <ligand>
        <name>FMN</name>
        <dbReference type="ChEBI" id="CHEBI:58210"/>
    </ligand>
</feature>
<dbReference type="InterPro" id="IPR001295">
    <property type="entry name" value="Dihydroorotate_DH_CS"/>
</dbReference>
<keyword evidence="10 13" id="KW-0560">Oxidoreductase</keyword>
<keyword evidence="6 13" id="KW-1003">Cell membrane</keyword>
<feature type="binding site" evidence="13">
    <location>
        <position position="242"/>
    </location>
    <ligand>
        <name>FMN</name>
        <dbReference type="ChEBI" id="CHEBI:58210"/>
    </ligand>
</feature>
<sequence length="339" mass="35946">MLYDLARPLLFSFDAETIHEFSLAALNVAGRALPAGRPVPAEPVQAMGLVFPNRIGLAAGLDKNGEAIDGLARMGFGFIEIGTVTPRPQPGNPRPRLFRLPEVQGIINRMGFNNHGVDTLVANVKAARFCGILGINIGKNFDTPIENAADDYLACLEKVYALASYVTVNVSSPNTANLRQLQGESELDGLLAKLKAAQTRLADSHGRYVPLTLKIAPDLDEAQITNIADALRRHRIDGVIATNTTIARDKVQGLRYAEQQGGLSGAPVFEASTAVVARLSHALAGELPIIAAGGVTNGRTARAKLEAGATLVQLYSGLIYRGPGLVRECVRATEHGASA</sequence>
<feature type="binding site" evidence="13">
    <location>
        <begin position="108"/>
        <end position="112"/>
    </location>
    <ligand>
        <name>substrate</name>
    </ligand>
</feature>
<dbReference type="PROSITE" id="PS00912">
    <property type="entry name" value="DHODEHASE_2"/>
    <property type="match status" value="1"/>
</dbReference>
<dbReference type="GO" id="GO:0044205">
    <property type="term" value="P:'de novo' UMP biosynthetic process"/>
    <property type="evidence" value="ECO:0007669"/>
    <property type="project" value="UniProtKB-UniRule"/>
</dbReference>
<organism evidence="15 16">
    <name type="scientific">Pseudothauera rhizosphaerae</name>
    <dbReference type="NCBI Taxonomy" id="2565932"/>
    <lineage>
        <taxon>Bacteria</taxon>
        <taxon>Pseudomonadati</taxon>
        <taxon>Pseudomonadota</taxon>
        <taxon>Betaproteobacteria</taxon>
        <taxon>Rhodocyclales</taxon>
        <taxon>Zoogloeaceae</taxon>
        <taxon>Pseudothauera</taxon>
    </lineage>
</organism>
<dbReference type="GO" id="GO:0005737">
    <property type="term" value="C:cytoplasm"/>
    <property type="evidence" value="ECO:0007669"/>
    <property type="project" value="InterPro"/>
</dbReference>
<keyword evidence="8 13" id="KW-0288">FMN</keyword>
<dbReference type="Pfam" id="PF01180">
    <property type="entry name" value="DHO_dh"/>
    <property type="match status" value="1"/>
</dbReference>
<evidence type="ECO:0000256" key="5">
    <source>
        <dbReference type="ARBA" id="ARBA00011245"/>
    </source>
</evidence>
<evidence type="ECO:0000256" key="11">
    <source>
        <dbReference type="ARBA" id="ARBA00023136"/>
    </source>
</evidence>
<dbReference type="InterPro" id="IPR013785">
    <property type="entry name" value="Aldolase_TIM"/>
</dbReference>
<dbReference type="RefSeq" id="WP_136384213.1">
    <property type="nucleotide sequence ID" value="NZ_SSOD01000004.1"/>
</dbReference>
<feature type="binding site" evidence="13">
    <location>
        <position position="265"/>
    </location>
    <ligand>
        <name>FMN</name>
        <dbReference type="ChEBI" id="CHEBI:58210"/>
    </ligand>
</feature>
<protein>
    <recommendedName>
        <fullName evidence="13">Dihydroorotate dehydrogenase (quinone)</fullName>
        <ecNumber evidence="13">1.3.5.2</ecNumber>
    </recommendedName>
    <alternativeName>
        <fullName evidence="13">DHOdehase</fullName>
        <shortName evidence="13">DHOD</shortName>
        <shortName evidence="13">DHODase</shortName>
    </alternativeName>
    <alternativeName>
        <fullName evidence="13">Dihydroorotate oxidase</fullName>
    </alternativeName>
</protein>
<dbReference type="NCBIfam" id="NF003645">
    <property type="entry name" value="PRK05286.1-2"/>
    <property type="match status" value="1"/>
</dbReference>
<dbReference type="InterPro" id="IPR012135">
    <property type="entry name" value="Dihydroorotate_DH_1_2"/>
</dbReference>
<evidence type="ECO:0000256" key="6">
    <source>
        <dbReference type="ARBA" id="ARBA00022475"/>
    </source>
</evidence>
<dbReference type="Gene3D" id="3.20.20.70">
    <property type="entry name" value="Aldolase class I"/>
    <property type="match status" value="1"/>
</dbReference>
<evidence type="ECO:0000256" key="10">
    <source>
        <dbReference type="ARBA" id="ARBA00023002"/>
    </source>
</evidence>
<comment type="caution">
    <text evidence="15">The sequence shown here is derived from an EMBL/GenBank/DDBJ whole genome shotgun (WGS) entry which is preliminary data.</text>
</comment>
<feature type="binding site" evidence="13">
    <location>
        <begin position="243"/>
        <end position="244"/>
    </location>
    <ligand>
        <name>substrate</name>
    </ligand>
</feature>
<feature type="binding site" evidence="13">
    <location>
        <position position="214"/>
    </location>
    <ligand>
        <name>FMN</name>
        <dbReference type="ChEBI" id="CHEBI:58210"/>
    </ligand>
</feature>
<dbReference type="EMBL" id="SSOD01000004">
    <property type="protein sequence ID" value="THF62660.1"/>
    <property type="molecule type" value="Genomic_DNA"/>
</dbReference>
<reference evidence="15 16" key="1">
    <citation type="submission" date="2019-04" db="EMBL/GenBank/DDBJ databases">
        <title>Azoarcus rhizosphaerae sp. nov. isolated from rhizosphere of Ficus religiosa.</title>
        <authorList>
            <person name="Lin S.-Y."/>
            <person name="Hameed A."/>
            <person name="Hsu Y.-H."/>
            <person name="Young C.-C."/>
        </authorList>
    </citation>
    <scope>NUCLEOTIDE SEQUENCE [LARGE SCALE GENOMIC DNA]</scope>
    <source>
        <strain evidence="15 16">CC-YHH848</strain>
    </source>
</reference>
<keyword evidence="11 13" id="KW-0472">Membrane</keyword>
<dbReference type="GO" id="GO:0005886">
    <property type="term" value="C:plasma membrane"/>
    <property type="evidence" value="ECO:0007669"/>
    <property type="project" value="UniProtKB-SubCell"/>
</dbReference>
<proteinExistence type="inferred from homology"/>
<dbReference type="UniPathway" id="UPA00070">
    <property type="reaction ID" value="UER00946"/>
</dbReference>
<dbReference type="NCBIfam" id="NF003646">
    <property type="entry name" value="PRK05286.1-4"/>
    <property type="match status" value="1"/>
</dbReference>
<feature type="domain" description="Dihydroorotate dehydrogenase catalytic" evidence="14">
    <location>
        <begin position="45"/>
        <end position="329"/>
    </location>
</feature>
<dbReference type="SUPFAM" id="SSF51395">
    <property type="entry name" value="FMN-linked oxidoreductases"/>
    <property type="match status" value="1"/>
</dbReference>
<comment type="subunit">
    <text evidence="5 13">Monomer.</text>
</comment>
<evidence type="ECO:0000256" key="7">
    <source>
        <dbReference type="ARBA" id="ARBA00022630"/>
    </source>
</evidence>
<dbReference type="GO" id="GO:0006207">
    <property type="term" value="P:'de novo' pyrimidine nucleobase biosynthetic process"/>
    <property type="evidence" value="ECO:0007669"/>
    <property type="project" value="UniProtKB-UniRule"/>
</dbReference>
<keyword evidence="16" id="KW-1185">Reference proteome</keyword>
<evidence type="ECO:0000256" key="13">
    <source>
        <dbReference type="HAMAP-Rule" id="MF_00225"/>
    </source>
</evidence>
<comment type="cofactor">
    <cofactor evidence="13">
        <name>FMN</name>
        <dbReference type="ChEBI" id="CHEBI:58210"/>
    </cofactor>
    <text evidence="13">Binds 1 FMN per subunit.</text>
</comment>
<dbReference type="CDD" id="cd04738">
    <property type="entry name" value="DHOD_2_like"/>
    <property type="match status" value="1"/>
</dbReference>
<comment type="function">
    <text evidence="1 13">Catalyzes the conversion of dihydroorotate to orotate with quinone as electron acceptor.</text>
</comment>
<dbReference type="InterPro" id="IPR050074">
    <property type="entry name" value="DHO_dehydrogenase"/>
</dbReference>
<evidence type="ECO:0000313" key="15">
    <source>
        <dbReference type="EMBL" id="THF62660.1"/>
    </source>
</evidence>
<evidence type="ECO:0000256" key="2">
    <source>
        <dbReference type="ARBA" id="ARBA00004202"/>
    </source>
</evidence>
<evidence type="ECO:0000256" key="9">
    <source>
        <dbReference type="ARBA" id="ARBA00022975"/>
    </source>
</evidence>
<dbReference type="InterPro" id="IPR005720">
    <property type="entry name" value="Dihydroorotate_DH_cat"/>
</dbReference>
<dbReference type="OrthoDB" id="9802377at2"/>
<feature type="binding site" evidence="13">
    <location>
        <position position="169"/>
    </location>
    <ligand>
        <name>substrate</name>
    </ligand>
</feature>
<evidence type="ECO:0000256" key="12">
    <source>
        <dbReference type="ARBA" id="ARBA00048639"/>
    </source>
</evidence>
<dbReference type="NCBIfam" id="TIGR01036">
    <property type="entry name" value="pyrD_sub2"/>
    <property type="match status" value="1"/>
</dbReference>
<accession>A0A4S4AS67</accession>
<evidence type="ECO:0000256" key="3">
    <source>
        <dbReference type="ARBA" id="ARBA00005161"/>
    </source>
</evidence>
<dbReference type="Proteomes" id="UP000307956">
    <property type="component" value="Unassembled WGS sequence"/>
</dbReference>
<comment type="catalytic activity">
    <reaction evidence="12 13">
        <text>(S)-dihydroorotate + a quinone = orotate + a quinol</text>
        <dbReference type="Rhea" id="RHEA:30187"/>
        <dbReference type="ChEBI" id="CHEBI:24646"/>
        <dbReference type="ChEBI" id="CHEBI:30839"/>
        <dbReference type="ChEBI" id="CHEBI:30864"/>
        <dbReference type="ChEBI" id="CHEBI:132124"/>
        <dbReference type="EC" id="1.3.5.2"/>
    </reaction>
</comment>
<feature type="binding site" evidence="13">
    <location>
        <position position="174"/>
    </location>
    <ligand>
        <name>substrate</name>
    </ligand>
</feature>
<feature type="active site" description="Nucleophile" evidence="13">
    <location>
        <position position="172"/>
    </location>
</feature>
<dbReference type="PIRSF" id="PIRSF000164">
    <property type="entry name" value="DHO_oxidase"/>
    <property type="match status" value="1"/>
</dbReference>
<feature type="binding site" evidence="13">
    <location>
        <position position="169"/>
    </location>
    <ligand>
        <name>FMN</name>
        <dbReference type="ChEBI" id="CHEBI:58210"/>
    </ligand>
</feature>
<dbReference type="AlphaFoldDB" id="A0A4S4AS67"/>
<keyword evidence="9 13" id="KW-0665">Pyrimidine biosynthesis</keyword>
<evidence type="ECO:0000313" key="16">
    <source>
        <dbReference type="Proteomes" id="UP000307956"/>
    </source>
</evidence>
<dbReference type="NCBIfam" id="NF003652">
    <property type="entry name" value="PRK05286.2-5"/>
    <property type="match status" value="1"/>
</dbReference>
<feature type="binding site" evidence="13">
    <location>
        <position position="63"/>
    </location>
    <ligand>
        <name>substrate</name>
    </ligand>
</feature>
<dbReference type="FunFam" id="3.20.20.70:FF:000028">
    <property type="entry name" value="Dihydroorotate dehydrogenase (quinone)"/>
    <property type="match status" value="1"/>
</dbReference>
<dbReference type="PROSITE" id="PS00911">
    <property type="entry name" value="DHODEHASE_1"/>
    <property type="match status" value="1"/>
</dbReference>
<keyword evidence="7 13" id="KW-0285">Flavoprotein</keyword>
<dbReference type="InterPro" id="IPR005719">
    <property type="entry name" value="Dihydroorotate_DH_2"/>
</dbReference>
<name>A0A4S4AS67_9RHOO</name>
<dbReference type="GO" id="GO:0106430">
    <property type="term" value="F:dihydroorotate dehydrogenase (quinone) activity"/>
    <property type="evidence" value="ECO:0007669"/>
    <property type="project" value="UniProtKB-EC"/>
</dbReference>
<dbReference type="NCBIfam" id="NF003644">
    <property type="entry name" value="PRK05286.1-1"/>
    <property type="match status" value="1"/>
</dbReference>
<evidence type="ECO:0000256" key="4">
    <source>
        <dbReference type="ARBA" id="ARBA00005359"/>
    </source>
</evidence>
<evidence type="ECO:0000256" key="1">
    <source>
        <dbReference type="ARBA" id="ARBA00003125"/>
    </source>
</evidence>
<dbReference type="PANTHER" id="PTHR48109">
    <property type="entry name" value="DIHYDROOROTATE DEHYDROGENASE (QUINONE), MITOCHONDRIAL-RELATED"/>
    <property type="match status" value="1"/>
</dbReference>
<gene>
    <name evidence="13" type="primary">pyrD</name>
    <name evidence="15" type="ORF">E6O51_06795</name>
</gene>
<evidence type="ECO:0000256" key="8">
    <source>
        <dbReference type="ARBA" id="ARBA00022643"/>
    </source>
</evidence>